<dbReference type="AlphaFoldDB" id="A0A4Z2ERY0"/>
<protein>
    <submittedName>
        <fullName evidence="2">Uncharacterized protein</fullName>
    </submittedName>
</protein>
<accession>A0A4Z2ERY0</accession>
<organism evidence="2 3">
    <name type="scientific">Liparis tanakae</name>
    <name type="common">Tanaka's snailfish</name>
    <dbReference type="NCBI Taxonomy" id="230148"/>
    <lineage>
        <taxon>Eukaryota</taxon>
        <taxon>Metazoa</taxon>
        <taxon>Chordata</taxon>
        <taxon>Craniata</taxon>
        <taxon>Vertebrata</taxon>
        <taxon>Euteleostomi</taxon>
        <taxon>Actinopterygii</taxon>
        <taxon>Neopterygii</taxon>
        <taxon>Teleostei</taxon>
        <taxon>Neoteleostei</taxon>
        <taxon>Acanthomorphata</taxon>
        <taxon>Eupercaria</taxon>
        <taxon>Perciformes</taxon>
        <taxon>Cottioidei</taxon>
        <taxon>Cottales</taxon>
        <taxon>Liparidae</taxon>
        <taxon>Liparis</taxon>
    </lineage>
</organism>
<proteinExistence type="predicted"/>
<feature type="compositionally biased region" description="Basic residues" evidence="1">
    <location>
        <begin position="24"/>
        <end position="35"/>
    </location>
</feature>
<comment type="caution">
    <text evidence="2">The sequence shown here is derived from an EMBL/GenBank/DDBJ whole genome shotgun (WGS) entry which is preliminary data.</text>
</comment>
<reference evidence="2 3" key="1">
    <citation type="submission" date="2019-03" db="EMBL/GenBank/DDBJ databases">
        <title>First draft genome of Liparis tanakae, snailfish: a comprehensive survey of snailfish specific genes.</title>
        <authorList>
            <person name="Kim W."/>
            <person name="Song I."/>
            <person name="Jeong J.-H."/>
            <person name="Kim D."/>
            <person name="Kim S."/>
            <person name="Ryu S."/>
            <person name="Song J.Y."/>
            <person name="Lee S.K."/>
        </authorList>
    </citation>
    <scope>NUCLEOTIDE SEQUENCE [LARGE SCALE GENOMIC DNA]</scope>
    <source>
        <tissue evidence="2">Muscle</tissue>
    </source>
</reference>
<evidence type="ECO:0000313" key="2">
    <source>
        <dbReference type="EMBL" id="TNN31341.1"/>
    </source>
</evidence>
<gene>
    <name evidence="2" type="ORF">EYF80_058507</name>
</gene>
<dbReference type="EMBL" id="SRLO01003562">
    <property type="protein sequence ID" value="TNN31341.1"/>
    <property type="molecule type" value="Genomic_DNA"/>
</dbReference>
<evidence type="ECO:0000313" key="3">
    <source>
        <dbReference type="Proteomes" id="UP000314294"/>
    </source>
</evidence>
<feature type="region of interest" description="Disordered" evidence="1">
    <location>
        <begin position="1"/>
        <end position="53"/>
    </location>
</feature>
<evidence type="ECO:0000256" key="1">
    <source>
        <dbReference type="SAM" id="MobiDB-lite"/>
    </source>
</evidence>
<keyword evidence="3" id="KW-1185">Reference proteome</keyword>
<dbReference type="Proteomes" id="UP000314294">
    <property type="component" value="Unassembled WGS sequence"/>
</dbReference>
<sequence length="53" mass="5999">MSTQKRKKLTCVLRSGRSPLSHIHQAKAKAGRRKRKEEEEGEEGGNRFGSPHL</sequence>
<name>A0A4Z2ERY0_9TELE</name>